<dbReference type="Gene3D" id="3.30.420.100">
    <property type="match status" value="1"/>
</dbReference>
<dbReference type="GO" id="GO:0003735">
    <property type="term" value="F:structural constituent of ribosome"/>
    <property type="evidence" value="ECO:0007669"/>
    <property type="project" value="InterPro"/>
</dbReference>
<dbReference type="PANTHER" id="PTHR12899">
    <property type="entry name" value="39S RIBOSOMAL PROTEIN L18, MITOCHONDRIAL"/>
    <property type="match status" value="1"/>
</dbReference>
<evidence type="ECO:0000256" key="7">
    <source>
        <dbReference type="HAMAP-Rule" id="MF_01337"/>
    </source>
</evidence>
<comment type="caution">
    <text evidence="8">The sequence shown here is derived from an EMBL/GenBank/DDBJ whole genome shotgun (WGS) entry which is preliminary data.</text>
</comment>
<dbReference type="AlphaFoldDB" id="A0A0F5JY80"/>
<organism evidence="8 9">
    <name type="scientific">Robbsia andropogonis</name>
    <dbReference type="NCBI Taxonomy" id="28092"/>
    <lineage>
        <taxon>Bacteria</taxon>
        <taxon>Pseudomonadati</taxon>
        <taxon>Pseudomonadota</taxon>
        <taxon>Betaproteobacteria</taxon>
        <taxon>Burkholderiales</taxon>
        <taxon>Burkholderiaceae</taxon>
        <taxon>Robbsia</taxon>
    </lineage>
</organism>
<reference evidence="8 9" key="1">
    <citation type="submission" date="2015-03" db="EMBL/GenBank/DDBJ databases">
        <title>Draft Genome Sequence of Burkholderia andropogonis type strain ICMP2807, isolated from Sorghum bicolor.</title>
        <authorList>
            <person name="Lopes-Santos L."/>
            <person name="Castro D.B."/>
            <person name="Ottoboni L.M."/>
            <person name="Park D."/>
            <person name="Weirc B.S."/>
            <person name="Destefano S.A."/>
        </authorList>
    </citation>
    <scope>NUCLEOTIDE SEQUENCE [LARGE SCALE GENOMIC DNA]</scope>
    <source>
        <strain evidence="8 9">ICMP2807</strain>
    </source>
</reference>
<dbReference type="OrthoDB" id="9810939at2"/>
<dbReference type="GO" id="GO:0006412">
    <property type="term" value="P:translation"/>
    <property type="evidence" value="ECO:0007669"/>
    <property type="project" value="UniProtKB-UniRule"/>
</dbReference>
<dbReference type="RefSeq" id="WP_024901992.1">
    <property type="nucleotide sequence ID" value="NZ_CADFGU010000014.1"/>
</dbReference>
<keyword evidence="3 7" id="KW-0694">RNA-binding</keyword>
<accession>A0A0F5JY80</accession>
<evidence type="ECO:0000256" key="6">
    <source>
        <dbReference type="ARBA" id="ARBA00035197"/>
    </source>
</evidence>
<gene>
    <name evidence="7" type="primary">rplR</name>
    <name evidence="8" type="ORF">WM40_18195</name>
</gene>
<dbReference type="SUPFAM" id="SSF53137">
    <property type="entry name" value="Translational machinery components"/>
    <property type="match status" value="1"/>
</dbReference>
<protein>
    <recommendedName>
        <fullName evidence="6 7">Large ribosomal subunit protein uL18</fullName>
    </recommendedName>
</protein>
<keyword evidence="2 7" id="KW-0699">rRNA-binding</keyword>
<dbReference type="GO" id="GO:0022625">
    <property type="term" value="C:cytosolic large ribosomal subunit"/>
    <property type="evidence" value="ECO:0007669"/>
    <property type="project" value="TreeGrafter"/>
</dbReference>
<keyword evidence="9" id="KW-1185">Reference proteome</keyword>
<keyword evidence="4 7" id="KW-0689">Ribosomal protein</keyword>
<evidence type="ECO:0000256" key="5">
    <source>
        <dbReference type="ARBA" id="ARBA00023274"/>
    </source>
</evidence>
<dbReference type="Pfam" id="PF00861">
    <property type="entry name" value="Ribosomal_L18p"/>
    <property type="match status" value="1"/>
</dbReference>
<keyword evidence="5 7" id="KW-0687">Ribonucleoprotein</keyword>
<dbReference type="Proteomes" id="UP000033618">
    <property type="component" value="Unassembled WGS sequence"/>
</dbReference>
<dbReference type="InterPro" id="IPR004389">
    <property type="entry name" value="Ribosomal_uL18_bac-type"/>
</dbReference>
<evidence type="ECO:0000313" key="9">
    <source>
        <dbReference type="Proteomes" id="UP000033618"/>
    </source>
</evidence>
<proteinExistence type="inferred from homology"/>
<dbReference type="GO" id="GO:0008097">
    <property type="term" value="F:5S rRNA binding"/>
    <property type="evidence" value="ECO:0007669"/>
    <property type="project" value="TreeGrafter"/>
</dbReference>
<comment type="subunit">
    <text evidence="7">Part of the 50S ribosomal subunit; part of the 5S rRNA/L5/L18/L25 subcomplex. Contacts the 5S and 23S rRNAs.</text>
</comment>
<evidence type="ECO:0000256" key="4">
    <source>
        <dbReference type="ARBA" id="ARBA00022980"/>
    </source>
</evidence>
<evidence type="ECO:0000313" key="8">
    <source>
        <dbReference type="EMBL" id="KKB62242.1"/>
    </source>
</evidence>
<evidence type="ECO:0000256" key="2">
    <source>
        <dbReference type="ARBA" id="ARBA00022730"/>
    </source>
</evidence>
<dbReference type="PANTHER" id="PTHR12899:SF3">
    <property type="entry name" value="LARGE RIBOSOMAL SUBUNIT PROTEIN UL18M"/>
    <property type="match status" value="1"/>
</dbReference>
<comment type="similarity">
    <text evidence="1 7">Belongs to the universal ribosomal protein uL18 family.</text>
</comment>
<comment type="function">
    <text evidence="7">This is one of the proteins that bind and probably mediate the attachment of the 5S RNA into the large ribosomal subunit, where it forms part of the central protuberance.</text>
</comment>
<sequence length="121" mass="13010">MDKKQARARRARKTRILIADRGIHRLAVHRTNLHIYAQVFSPCGTQVLASASTVEAEVRTELAGKTGVGGNVDAATLIGQRIAARAKAAGVESVAFDRSGFRYHGRVKALAEAAREAGLKF</sequence>
<dbReference type="InterPro" id="IPR057268">
    <property type="entry name" value="Ribosomal_L18"/>
</dbReference>
<name>A0A0F5JY80_9BURK</name>
<dbReference type="EMBL" id="LAQU01000022">
    <property type="protein sequence ID" value="KKB62242.1"/>
    <property type="molecule type" value="Genomic_DNA"/>
</dbReference>
<dbReference type="NCBIfam" id="TIGR00060">
    <property type="entry name" value="L18_bact"/>
    <property type="match status" value="1"/>
</dbReference>
<dbReference type="FunFam" id="3.30.420.100:FF:000001">
    <property type="entry name" value="50S ribosomal protein L18"/>
    <property type="match status" value="1"/>
</dbReference>
<dbReference type="PATRIC" id="fig|28092.6.peg.4278"/>
<dbReference type="HAMAP" id="MF_01337_B">
    <property type="entry name" value="Ribosomal_uL18_B"/>
    <property type="match status" value="1"/>
</dbReference>
<dbReference type="CDD" id="cd00432">
    <property type="entry name" value="Ribosomal_L18_L5e"/>
    <property type="match status" value="1"/>
</dbReference>
<evidence type="ECO:0000256" key="3">
    <source>
        <dbReference type="ARBA" id="ARBA00022884"/>
    </source>
</evidence>
<dbReference type="STRING" id="28092.WM40_18195"/>
<evidence type="ECO:0000256" key="1">
    <source>
        <dbReference type="ARBA" id="ARBA00007116"/>
    </source>
</evidence>
<dbReference type="InterPro" id="IPR005484">
    <property type="entry name" value="Ribosomal_uL18_bac/plant/anim"/>
</dbReference>